<dbReference type="EMBL" id="AMEP01000096">
    <property type="protein sequence ID" value="EKX99748.1"/>
    <property type="molecule type" value="Genomic_DNA"/>
</dbReference>
<name>L1N8B9_9BACT</name>
<dbReference type="AlphaFoldDB" id="L1N8B9"/>
<evidence type="ECO:0000313" key="1">
    <source>
        <dbReference type="EMBL" id="EKX99748.1"/>
    </source>
</evidence>
<dbReference type="HOGENOM" id="CLU_3294518_0_0_10"/>
<sequence>MSGTYHFVKMEYGFEKCGAGTPKHICYNKYWQGSIVGRGW</sequence>
<comment type="caution">
    <text evidence="1">The sequence shown here is derived from an EMBL/GenBank/DDBJ whole genome shotgun (WGS) entry which is preliminary data.</text>
</comment>
<accession>L1N8B9</accession>
<dbReference type="STRING" id="1127699.HMPREF9151_01537"/>
<dbReference type="PATRIC" id="fig|1127699.3.peg.1416"/>
<protein>
    <submittedName>
        <fullName evidence="1">Uncharacterized protein</fullName>
    </submittedName>
</protein>
<reference evidence="1 2" key="1">
    <citation type="submission" date="2012-05" db="EMBL/GenBank/DDBJ databases">
        <authorList>
            <person name="Weinstock G."/>
            <person name="Sodergren E."/>
            <person name="Lobos E.A."/>
            <person name="Fulton L."/>
            <person name="Fulton R."/>
            <person name="Courtney L."/>
            <person name="Fronick C."/>
            <person name="O'Laughlin M."/>
            <person name="Godfrey J."/>
            <person name="Wilson R.M."/>
            <person name="Miner T."/>
            <person name="Farmer C."/>
            <person name="Delehaunty K."/>
            <person name="Cordes M."/>
            <person name="Minx P."/>
            <person name="Tomlinson C."/>
            <person name="Chen J."/>
            <person name="Wollam A."/>
            <person name="Pepin K.H."/>
            <person name="Bhonagiri V."/>
            <person name="Zhang X."/>
            <person name="Suruliraj S."/>
            <person name="Warren W."/>
            <person name="Mitreva M."/>
            <person name="Mardis E.R."/>
            <person name="Wilson R.K."/>
        </authorList>
    </citation>
    <scope>NUCLEOTIDE SEQUENCE [LARGE SCALE GENOMIC DNA]</scope>
    <source>
        <strain evidence="1 2">F0055</strain>
    </source>
</reference>
<gene>
    <name evidence="1" type="ORF">HMPREF9151_01537</name>
</gene>
<organism evidence="1 2">
    <name type="scientific">Hoylesella saccharolytica F0055</name>
    <dbReference type="NCBI Taxonomy" id="1127699"/>
    <lineage>
        <taxon>Bacteria</taxon>
        <taxon>Pseudomonadati</taxon>
        <taxon>Bacteroidota</taxon>
        <taxon>Bacteroidia</taxon>
        <taxon>Bacteroidales</taxon>
        <taxon>Prevotellaceae</taxon>
        <taxon>Hoylesella</taxon>
    </lineage>
</organism>
<keyword evidence="2" id="KW-1185">Reference proteome</keyword>
<proteinExistence type="predicted"/>
<evidence type="ECO:0000313" key="2">
    <source>
        <dbReference type="Proteomes" id="UP000010433"/>
    </source>
</evidence>
<dbReference type="Proteomes" id="UP000010433">
    <property type="component" value="Unassembled WGS sequence"/>
</dbReference>